<accession>A0A2I0JFC1</accession>
<proteinExistence type="predicted"/>
<dbReference type="EMBL" id="PGOL01001733">
    <property type="protein sequence ID" value="PKI54949.1"/>
    <property type="molecule type" value="Genomic_DNA"/>
</dbReference>
<gene>
    <name evidence="2" type="ORF">CRG98_024621</name>
</gene>
<feature type="region of interest" description="Disordered" evidence="1">
    <location>
        <begin position="20"/>
        <end position="44"/>
    </location>
</feature>
<name>A0A2I0JFC1_PUNGR</name>
<protein>
    <submittedName>
        <fullName evidence="2">Uncharacterized protein</fullName>
    </submittedName>
</protein>
<evidence type="ECO:0000313" key="3">
    <source>
        <dbReference type="Proteomes" id="UP000233551"/>
    </source>
</evidence>
<evidence type="ECO:0000256" key="1">
    <source>
        <dbReference type="SAM" id="MobiDB-lite"/>
    </source>
</evidence>
<sequence length="64" mass="7279">MARTIGEYSQMDWTAMQSTTTCQPNNWQPEVGNPSYEEDMEEEVNPENIQMAEEAGLNMPPTQP</sequence>
<keyword evidence="3" id="KW-1185">Reference proteome</keyword>
<reference evidence="2 3" key="1">
    <citation type="submission" date="2017-11" db="EMBL/GenBank/DDBJ databases">
        <title>De-novo sequencing of pomegranate (Punica granatum L.) genome.</title>
        <authorList>
            <person name="Akparov Z."/>
            <person name="Amiraslanov A."/>
            <person name="Hajiyeva S."/>
            <person name="Abbasov M."/>
            <person name="Kaur K."/>
            <person name="Hamwieh A."/>
            <person name="Solovyev V."/>
            <person name="Salamov A."/>
            <person name="Braich B."/>
            <person name="Kosarev P."/>
            <person name="Mahmoud A."/>
            <person name="Hajiyev E."/>
            <person name="Babayeva S."/>
            <person name="Izzatullayeva V."/>
            <person name="Mammadov A."/>
            <person name="Mammadov A."/>
            <person name="Sharifova S."/>
            <person name="Ojaghi J."/>
            <person name="Eynullazada K."/>
            <person name="Bayramov B."/>
            <person name="Abdulazimova A."/>
            <person name="Shahmuradov I."/>
        </authorList>
    </citation>
    <scope>NUCLEOTIDE SEQUENCE [LARGE SCALE GENOMIC DNA]</scope>
    <source>
        <strain evidence="3">cv. AG2017</strain>
        <tissue evidence="2">Leaf</tissue>
    </source>
</reference>
<dbReference type="Proteomes" id="UP000233551">
    <property type="component" value="Unassembled WGS sequence"/>
</dbReference>
<dbReference type="AlphaFoldDB" id="A0A2I0JFC1"/>
<organism evidence="2 3">
    <name type="scientific">Punica granatum</name>
    <name type="common">Pomegranate</name>
    <dbReference type="NCBI Taxonomy" id="22663"/>
    <lineage>
        <taxon>Eukaryota</taxon>
        <taxon>Viridiplantae</taxon>
        <taxon>Streptophyta</taxon>
        <taxon>Embryophyta</taxon>
        <taxon>Tracheophyta</taxon>
        <taxon>Spermatophyta</taxon>
        <taxon>Magnoliopsida</taxon>
        <taxon>eudicotyledons</taxon>
        <taxon>Gunneridae</taxon>
        <taxon>Pentapetalae</taxon>
        <taxon>rosids</taxon>
        <taxon>malvids</taxon>
        <taxon>Myrtales</taxon>
        <taxon>Lythraceae</taxon>
        <taxon>Punica</taxon>
    </lineage>
</organism>
<comment type="caution">
    <text evidence="2">The sequence shown here is derived from an EMBL/GenBank/DDBJ whole genome shotgun (WGS) entry which is preliminary data.</text>
</comment>
<evidence type="ECO:0000313" key="2">
    <source>
        <dbReference type="EMBL" id="PKI54949.1"/>
    </source>
</evidence>